<reference evidence="5 6" key="1">
    <citation type="submission" date="2019-07" db="EMBL/GenBank/DDBJ databases">
        <title>Genomics analysis of Aphanomyces spp. identifies a new class of oomycete effector associated with host adaptation.</title>
        <authorList>
            <person name="Gaulin E."/>
        </authorList>
    </citation>
    <scope>NUCLEOTIDE SEQUENCE [LARGE SCALE GENOMIC DNA]</scope>
    <source>
        <strain evidence="5 6">ATCC 201684</strain>
    </source>
</reference>
<feature type="compositionally biased region" description="Low complexity" evidence="2">
    <location>
        <begin position="131"/>
        <end position="148"/>
    </location>
</feature>
<dbReference type="InterPro" id="IPR005113">
    <property type="entry name" value="uDENN_dom"/>
</dbReference>
<sequence length="1248" mass="141527">MQGQLVELLRQSGEICADCAAPLGGSSAAWASVSFGVFVCLECAGVHRNLGVQVSRVKSVHMDTWNADEIELMKRNRVNSASLEAHLPLGIKASVRQSNASRVVFIKAKYVSKIFTTTGGLQFRLPNGENSQTISSPATTSASSSMPRQSSSIVEVTKRFVNYFVVVGRGAILKQTVVNSSSPNDVQFQPLILDSYPDALPDVPLPTHIAQFAFPEGLALSSTFREPSFFSFVLTNVSGAKLYACALKFDELLTPFEVLGLFMKETIPAWAHALSNGTKQTGASQTTTSTATSVYSPKCLVVVSHYPFFSCFRTFLQQMYRVSLSETPLPLERYIANFVAEIPVPPPGRVQVQLTLPERTLMVSRPPKNQLPQADFSFRPLFQMLDLHNVMTVFTCLLFEQKVALCSKHLSVLTPIAEALVALLFPLYWQGAYIPILPSSLLDVIDAPVPFLVGVHAKYLATSPSRATDVFFVDLDHNRVLPPSNELGQETIVLPKLPERESAKLKAKLIACANIFDPFAAEIAKSDVAFDKTDDYLKPLNDVGGGMTVPVQEFASSPSSSSFSSMDYVERKTSGFGMDRKSTFQTLLTFVPSQSTLTERSMSTSSSASLLQQPPPSPHALNAFDADAIRLAFLRFFVSIFKRYATYFNPKAATPGSKEVLFDRQGFLRDQSDATSRPGLTVLLSTQMFERFCEDRIVQPSQLPDVRFFDASINQKLNRSSLSLSKKADVSFLEDKTDVIRETFVSPPPSTLGLPDDGTRYKYRNGFPRLKRHLFGTIRKPRELYSSREQQRHVASAVDVHQQIYRLSTCVMEPGVSWEATRKLVVRLQAITRMHQARKRYRKQREALISIQRFVHAHFQRRACEAKYKRYRQALVTLQTRWRCRTLRREYLAQKNAIAVLQRVLRGFVYATRYCHLRHGIISLQALHRCRIQRRWFLQQKQRLVHVQSHVRGMQARQTSRRWRKTYLAELRHGLFDLWAQAAVPLVYRAKFWLSYDRADFLSIGVYLEEMARVRALVGEAKVVPSNQNNSMDIVLTRKAKKQREKLLHAPPRHEAWLPLAQARLDEERLHLYNQLKYHTTETMLHSFYRSFELSLESKKRKRKLVELLWNCLDMATTSAEVVLAISSQQMQVNDAMETKLHSRICTDLVYTVNAAMSSLQKTTQKSSTATKKREQEDQRQLVRAMVYQNHCLEIQLAQMQRQLVEYRQIMAAASTQDPQPQDDDSSVQERRRPSFLMRTDPAYSKLV</sequence>
<dbReference type="Gene3D" id="3.40.50.11500">
    <property type="match status" value="1"/>
</dbReference>
<evidence type="ECO:0000313" key="6">
    <source>
        <dbReference type="Proteomes" id="UP000481153"/>
    </source>
</evidence>
<dbReference type="PROSITE" id="PS50211">
    <property type="entry name" value="DENN"/>
    <property type="match status" value="1"/>
</dbReference>
<dbReference type="PANTHER" id="PTHR12296">
    <property type="entry name" value="DENN DOMAIN-CONTAINING PROTEIN 4"/>
    <property type="match status" value="1"/>
</dbReference>
<dbReference type="Pfam" id="PF11995">
    <property type="entry name" value="DUF3490"/>
    <property type="match status" value="1"/>
</dbReference>
<dbReference type="PROSITE" id="PS50115">
    <property type="entry name" value="ARFGAP"/>
    <property type="match status" value="1"/>
</dbReference>
<accession>A0A6G0WGL3</accession>
<dbReference type="GO" id="GO:0005096">
    <property type="term" value="F:GTPase activator activity"/>
    <property type="evidence" value="ECO:0007669"/>
    <property type="project" value="InterPro"/>
</dbReference>
<evidence type="ECO:0008006" key="7">
    <source>
        <dbReference type="Google" id="ProtNLM"/>
    </source>
</evidence>
<gene>
    <name evidence="5" type="ORF">Ae201684_015399</name>
</gene>
<dbReference type="EMBL" id="VJMJ01000219">
    <property type="protein sequence ID" value="KAF0726284.1"/>
    <property type="molecule type" value="Genomic_DNA"/>
</dbReference>
<dbReference type="CDD" id="cd08204">
    <property type="entry name" value="ArfGap"/>
    <property type="match status" value="1"/>
</dbReference>
<comment type="caution">
    <text evidence="5">The sequence shown here is derived from an EMBL/GenBank/DDBJ whole genome shotgun (WGS) entry which is preliminary data.</text>
</comment>
<dbReference type="InterPro" id="IPR038508">
    <property type="entry name" value="ArfGAP_dom_sf"/>
</dbReference>
<dbReference type="GO" id="GO:0032483">
    <property type="term" value="P:regulation of Rab protein signal transduction"/>
    <property type="evidence" value="ECO:0007669"/>
    <property type="project" value="TreeGrafter"/>
</dbReference>
<dbReference type="PANTHER" id="PTHR12296:SF21">
    <property type="entry name" value="DENN DOMAIN-CONTAINING PROTEIN 3"/>
    <property type="match status" value="1"/>
</dbReference>
<evidence type="ECO:0000256" key="2">
    <source>
        <dbReference type="SAM" id="MobiDB-lite"/>
    </source>
</evidence>
<dbReference type="SMART" id="SM00015">
    <property type="entry name" value="IQ"/>
    <property type="match status" value="5"/>
</dbReference>
<dbReference type="InterPro" id="IPR021881">
    <property type="entry name" value="NACK_C"/>
</dbReference>
<dbReference type="VEuPathDB" id="FungiDB:AeMF1_021543"/>
<feature type="domain" description="Arf-GAP" evidence="3">
    <location>
        <begin position="3"/>
        <end position="116"/>
    </location>
</feature>
<dbReference type="Pfam" id="PF01412">
    <property type="entry name" value="ArfGap"/>
    <property type="match status" value="1"/>
</dbReference>
<dbReference type="InterPro" id="IPR005112">
    <property type="entry name" value="dDENN_dom"/>
</dbReference>
<evidence type="ECO:0000259" key="3">
    <source>
        <dbReference type="PROSITE" id="PS50115"/>
    </source>
</evidence>
<dbReference type="InterPro" id="IPR043153">
    <property type="entry name" value="DENN_C"/>
</dbReference>
<dbReference type="InterPro" id="IPR037516">
    <property type="entry name" value="Tripartite_DENN"/>
</dbReference>
<dbReference type="Gene3D" id="3.30.450.200">
    <property type="match status" value="1"/>
</dbReference>
<dbReference type="PRINTS" id="PR00405">
    <property type="entry name" value="REVINTRACTNG"/>
</dbReference>
<evidence type="ECO:0000256" key="1">
    <source>
        <dbReference type="PROSITE-ProRule" id="PRU00288"/>
    </source>
</evidence>
<dbReference type="InterPro" id="IPR037278">
    <property type="entry name" value="ARFGAP/RecO"/>
</dbReference>
<feature type="region of interest" description="Disordered" evidence="2">
    <location>
        <begin position="1214"/>
        <end position="1248"/>
    </location>
</feature>
<keyword evidence="1" id="KW-0863">Zinc-finger</keyword>
<name>A0A6G0WGL3_9STRA</name>
<keyword evidence="1" id="KW-0479">Metal-binding</keyword>
<feature type="domain" description="UDENN" evidence="4">
    <location>
        <begin position="174"/>
        <end position="704"/>
    </location>
</feature>
<dbReference type="Gene3D" id="1.10.220.150">
    <property type="entry name" value="Arf GTPase activating protein"/>
    <property type="match status" value="1"/>
</dbReference>
<feature type="region of interest" description="Disordered" evidence="2">
    <location>
        <begin position="126"/>
        <end position="148"/>
    </location>
</feature>
<dbReference type="SMART" id="SM00799">
    <property type="entry name" value="DENN"/>
    <property type="match status" value="1"/>
</dbReference>
<protein>
    <recommendedName>
        <fullName evidence="7">Arf-GAP domain-containing protein</fullName>
    </recommendedName>
</protein>
<keyword evidence="6" id="KW-1185">Reference proteome</keyword>
<dbReference type="InterPro" id="IPR000048">
    <property type="entry name" value="IQ_motif_EF-hand-BS"/>
</dbReference>
<organism evidence="5 6">
    <name type="scientific">Aphanomyces euteiches</name>
    <dbReference type="NCBI Taxonomy" id="100861"/>
    <lineage>
        <taxon>Eukaryota</taxon>
        <taxon>Sar</taxon>
        <taxon>Stramenopiles</taxon>
        <taxon>Oomycota</taxon>
        <taxon>Saprolegniomycetes</taxon>
        <taxon>Saprolegniales</taxon>
        <taxon>Verrucalvaceae</taxon>
        <taxon>Aphanomyces</taxon>
    </lineage>
</organism>
<dbReference type="SMART" id="SM00801">
    <property type="entry name" value="dDENN"/>
    <property type="match status" value="1"/>
</dbReference>
<dbReference type="AlphaFoldDB" id="A0A6G0WGL3"/>
<evidence type="ECO:0000259" key="4">
    <source>
        <dbReference type="PROSITE" id="PS50211"/>
    </source>
</evidence>
<dbReference type="SMART" id="SM00105">
    <property type="entry name" value="ArfGap"/>
    <property type="match status" value="1"/>
</dbReference>
<dbReference type="Pfam" id="PF03455">
    <property type="entry name" value="dDENN"/>
    <property type="match status" value="1"/>
</dbReference>
<dbReference type="Pfam" id="PF03456">
    <property type="entry name" value="uDENN"/>
    <property type="match status" value="1"/>
</dbReference>
<dbReference type="InterPro" id="IPR001164">
    <property type="entry name" value="ArfGAP_dom"/>
</dbReference>
<dbReference type="Pfam" id="PF02141">
    <property type="entry name" value="DENN"/>
    <property type="match status" value="1"/>
</dbReference>
<keyword evidence="1" id="KW-0862">Zinc</keyword>
<dbReference type="GO" id="GO:0031410">
    <property type="term" value="C:cytoplasmic vesicle"/>
    <property type="evidence" value="ECO:0007669"/>
    <property type="project" value="TreeGrafter"/>
</dbReference>
<evidence type="ECO:0000313" key="5">
    <source>
        <dbReference type="EMBL" id="KAF0726284.1"/>
    </source>
</evidence>
<dbReference type="SMART" id="SM00800">
    <property type="entry name" value="uDENN"/>
    <property type="match status" value="1"/>
</dbReference>
<dbReference type="SUPFAM" id="SSF57863">
    <property type="entry name" value="ArfGap/RecO-like zinc finger"/>
    <property type="match status" value="1"/>
</dbReference>
<dbReference type="InterPro" id="IPR001194">
    <property type="entry name" value="cDENN_dom"/>
</dbReference>
<proteinExistence type="predicted"/>
<dbReference type="InterPro" id="IPR051696">
    <property type="entry name" value="DENN_Domain_GEFs"/>
</dbReference>
<dbReference type="PROSITE" id="PS50096">
    <property type="entry name" value="IQ"/>
    <property type="match status" value="2"/>
</dbReference>
<dbReference type="Proteomes" id="UP000481153">
    <property type="component" value="Unassembled WGS sequence"/>
</dbReference>
<dbReference type="GO" id="GO:0008270">
    <property type="term" value="F:zinc ion binding"/>
    <property type="evidence" value="ECO:0007669"/>
    <property type="project" value="UniProtKB-KW"/>
</dbReference>